<reference evidence="2" key="1">
    <citation type="journal article" date="2024" name="Front. Bioeng. Biotechnol.">
        <title>Genome-scale model development and genomic sequencing of the oleaginous clade Lipomyces.</title>
        <authorList>
            <person name="Czajka J.J."/>
            <person name="Han Y."/>
            <person name="Kim J."/>
            <person name="Mondo S.J."/>
            <person name="Hofstad B.A."/>
            <person name="Robles A."/>
            <person name="Haridas S."/>
            <person name="Riley R."/>
            <person name="LaButti K."/>
            <person name="Pangilinan J."/>
            <person name="Andreopoulos W."/>
            <person name="Lipzen A."/>
            <person name="Yan J."/>
            <person name="Wang M."/>
            <person name="Ng V."/>
            <person name="Grigoriev I.V."/>
            <person name="Spatafora J.W."/>
            <person name="Magnuson J.K."/>
            <person name="Baker S.E."/>
            <person name="Pomraning K.R."/>
        </authorList>
    </citation>
    <scope>NUCLEOTIDE SEQUENCE [LARGE SCALE GENOMIC DNA]</scope>
    <source>
        <strain evidence="2">CBS 7786</strain>
    </source>
</reference>
<name>A0ACC3T4G1_LIPKO</name>
<dbReference type="EMBL" id="MU971356">
    <property type="protein sequence ID" value="KAK9238445.1"/>
    <property type="molecule type" value="Genomic_DNA"/>
</dbReference>
<dbReference type="Proteomes" id="UP001433508">
    <property type="component" value="Unassembled WGS sequence"/>
</dbReference>
<keyword evidence="2" id="KW-1185">Reference proteome</keyword>
<protein>
    <submittedName>
        <fullName evidence="1">Uncharacterized protein</fullName>
    </submittedName>
</protein>
<organism evidence="1 2">
    <name type="scientific">Lipomyces kononenkoae</name>
    <name type="common">Yeast</name>
    <dbReference type="NCBI Taxonomy" id="34357"/>
    <lineage>
        <taxon>Eukaryota</taxon>
        <taxon>Fungi</taxon>
        <taxon>Dikarya</taxon>
        <taxon>Ascomycota</taxon>
        <taxon>Saccharomycotina</taxon>
        <taxon>Lipomycetes</taxon>
        <taxon>Lipomycetales</taxon>
        <taxon>Lipomycetaceae</taxon>
        <taxon>Lipomyces</taxon>
    </lineage>
</organism>
<evidence type="ECO:0000313" key="2">
    <source>
        <dbReference type="Proteomes" id="UP001433508"/>
    </source>
</evidence>
<gene>
    <name evidence="1" type="ORF">V1525DRAFT_401077</name>
</gene>
<evidence type="ECO:0000313" key="1">
    <source>
        <dbReference type="EMBL" id="KAK9238445.1"/>
    </source>
</evidence>
<sequence length="79" mass="8869">MLSVAVNRYCWTAFPSFGTSILTVSMLVANLTLAKQKIFKLKVSICHPIRSGLMSSICWLSIMVVPCNVFQKNFSGYYI</sequence>
<comment type="caution">
    <text evidence="1">The sequence shown here is derived from an EMBL/GenBank/DDBJ whole genome shotgun (WGS) entry which is preliminary data.</text>
</comment>
<proteinExistence type="predicted"/>
<accession>A0ACC3T4G1</accession>